<comment type="caution">
    <text evidence="1">The sequence shown here is derived from an EMBL/GenBank/DDBJ whole genome shotgun (WGS) entry which is preliminary data.</text>
</comment>
<protein>
    <submittedName>
        <fullName evidence="1">Uncharacterized protein</fullName>
    </submittedName>
</protein>
<sequence length="742" mass="81428">MSISMPRPLPYAYVRAYLYAICAGSWPLDFRQARRMLDKYESQEDRNQHLLRPFVVACEAALVLKDNADKVRSMNPVARLQHIHAVEQVGAEIPIFIKSAVAASAVDEKFEKLLKATSGAEVASAVNLVLKHVLPFEVAAVADMEEATAAGTQLAKDVEDIQEAIVDALGCDAFFKLVKDGAAQWKKILKLSQALLKELDSDTAKSARGMGWDSALSRISTAARAFCMLLDPEDTNRTINDIVTVRNYKGELCFESTLKSSLTSGSFWNGIVDNILQTATGTKMAAARLQELLLMVDCAAEAVSVQDLQALVNELPDLRKNVRKGALEKIETGTRAALKHYAISILNQVSPKDGDIEKIKVLLIGLPLFETKEGVLDLLAKVKKWQAGNADFMLASELSDMLRAINTKTLGDIAAFITKVLSKERPDMTQELGDKLIGLIPQMLVCAKQEVVDENIPVATFKSRGQCMKLLVREIQKSLPQKHFEYLLHLLDLTFFGCMLVSDLRALRRNDSAEGSETDILERCAKSVKGINSLKAKCSAMENPATDSDNAADTLASILQSGLSSTFDSHCQDQELRARISRIAEEWPPLQSATSSPPSTMPRTAAFGTARKKDLAEPDNFQEVGKVLERTLQPLSGSGLRKVLEDGKQIHNTATGIVKGYGFMKLEEVDMLQLANVKLAQELRQVANVLSEQILYTCVVNPKLKGSAAEIVRQQMTEIQARSAESEILPVLLTKAKSLLSE</sequence>
<dbReference type="EMBL" id="LSRX01000814">
    <property type="protein sequence ID" value="OLP88449.1"/>
    <property type="molecule type" value="Genomic_DNA"/>
</dbReference>
<evidence type="ECO:0000313" key="2">
    <source>
        <dbReference type="Proteomes" id="UP000186817"/>
    </source>
</evidence>
<dbReference type="AlphaFoldDB" id="A0A1Q9CZV1"/>
<dbReference type="OrthoDB" id="413300at2759"/>
<dbReference type="Proteomes" id="UP000186817">
    <property type="component" value="Unassembled WGS sequence"/>
</dbReference>
<name>A0A1Q9CZV1_SYMMI</name>
<reference evidence="1 2" key="1">
    <citation type="submission" date="2016-02" db="EMBL/GenBank/DDBJ databases">
        <title>Genome analysis of coral dinoflagellate symbionts highlights evolutionary adaptations to a symbiotic lifestyle.</title>
        <authorList>
            <person name="Aranda M."/>
            <person name="Li Y."/>
            <person name="Liew Y.J."/>
            <person name="Baumgarten S."/>
            <person name="Simakov O."/>
            <person name="Wilson M."/>
            <person name="Piel J."/>
            <person name="Ashoor H."/>
            <person name="Bougouffa S."/>
            <person name="Bajic V.B."/>
            <person name="Ryu T."/>
            <person name="Ravasi T."/>
            <person name="Bayer T."/>
            <person name="Micklem G."/>
            <person name="Kim H."/>
            <person name="Bhak J."/>
            <person name="Lajeunesse T.C."/>
            <person name="Voolstra C.R."/>
        </authorList>
    </citation>
    <scope>NUCLEOTIDE SEQUENCE [LARGE SCALE GENOMIC DNA]</scope>
    <source>
        <strain evidence="1 2">CCMP2467</strain>
    </source>
</reference>
<gene>
    <name evidence="1" type="ORF">AK812_SmicGene30230</name>
</gene>
<keyword evidence="2" id="KW-1185">Reference proteome</keyword>
<proteinExistence type="predicted"/>
<organism evidence="1 2">
    <name type="scientific">Symbiodinium microadriaticum</name>
    <name type="common">Dinoflagellate</name>
    <name type="synonym">Zooxanthella microadriatica</name>
    <dbReference type="NCBI Taxonomy" id="2951"/>
    <lineage>
        <taxon>Eukaryota</taxon>
        <taxon>Sar</taxon>
        <taxon>Alveolata</taxon>
        <taxon>Dinophyceae</taxon>
        <taxon>Suessiales</taxon>
        <taxon>Symbiodiniaceae</taxon>
        <taxon>Symbiodinium</taxon>
    </lineage>
</organism>
<accession>A0A1Q9CZV1</accession>
<evidence type="ECO:0000313" key="1">
    <source>
        <dbReference type="EMBL" id="OLP88449.1"/>
    </source>
</evidence>